<organism evidence="3 4">
    <name type="scientific">Schizopora paradoxa</name>
    <dbReference type="NCBI Taxonomy" id="27342"/>
    <lineage>
        <taxon>Eukaryota</taxon>
        <taxon>Fungi</taxon>
        <taxon>Dikarya</taxon>
        <taxon>Basidiomycota</taxon>
        <taxon>Agaricomycotina</taxon>
        <taxon>Agaricomycetes</taxon>
        <taxon>Hymenochaetales</taxon>
        <taxon>Schizoporaceae</taxon>
        <taxon>Schizopora</taxon>
    </lineage>
</organism>
<dbReference type="EMBL" id="KQ085944">
    <property type="protein sequence ID" value="KLO14387.1"/>
    <property type="molecule type" value="Genomic_DNA"/>
</dbReference>
<reference evidence="3 4" key="1">
    <citation type="submission" date="2015-04" db="EMBL/GenBank/DDBJ databases">
        <title>Complete genome sequence of Schizopora paradoxa KUC8140, a cosmopolitan wood degrader in East Asia.</title>
        <authorList>
            <consortium name="DOE Joint Genome Institute"/>
            <person name="Min B."/>
            <person name="Park H."/>
            <person name="Jang Y."/>
            <person name="Kim J.-J."/>
            <person name="Kim K.H."/>
            <person name="Pangilinan J."/>
            <person name="Lipzen A."/>
            <person name="Riley R."/>
            <person name="Grigoriev I.V."/>
            <person name="Spatafora J.W."/>
            <person name="Choi I.-G."/>
        </authorList>
    </citation>
    <scope>NUCLEOTIDE SEQUENCE [LARGE SCALE GENOMIC DNA]</scope>
    <source>
        <strain evidence="3 4">KUC8140</strain>
    </source>
</reference>
<protein>
    <submittedName>
        <fullName evidence="3">Uncharacterized protein</fullName>
    </submittedName>
</protein>
<dbReference type="AlphaFoldDB" id="A0A0H2RS09"/>
<dbReference type="OrthoDB" id="3241054at2759"/>
<feature type="compositionally biased region" description="Low complexity" evidence="1">
    <location>
        <begin position="212"/>
        <end position="222"/>
    </location>
</feature>
<dbReference type="InParanoid" id="A0A0H2RS09"/>
<keyword evidence="2" id="KW-0732">Signal</keyword>
<feature type="chain" id="PRO_5005201744" evidence="2">
    <location>
        <begin position="24"/>
        <end position="249"/>
    </location>
</feature>
<feature type="region of interest" description="Disordered" evidence="1">
    <location>
        <begin position="191"/>
        <end position="223"/>
    </location>
</feature>
<name>A0A0H2RS09_9AGAM</name>
<feature type="signal peptide" evidence="2">
    <location>
        <begin position="1"/>
        <end position="23"/>
    </location>
</feature>
<feature type="compositionally biased region" description="Low complexity" evidence="1">
    <location>
        <begin position="191"/>
        <end position="201"/>
    </location>
</feature>
<proteinExistence type="predicted"/>
<dbReference type="STRING" id="27342.A0A0H2RS09"/>
<dbReference type="Proteomes" id="UP000053477">
    <property type="component" value="Unassembled WGS sequence"/>
</dbReference>
<sequence length="249" mass="23889">MMFTKSISAAAFVLLSVSSQALGHALIEPAIGVTGTGARSDVQRPSTGSPCGTVNVASVVGTSTPVVATNGAFTVNVQNFNGGTDGATAIKSATVDTAATGKNFAGKVTITKNGVANPATTGTVQVSGTLPAGTTCTGGASGDQCLVSFTTNAGFGNCVLVSQGAAAAGGAANAVAAGTNTTTTATAAAAAASTTTTTTTGKGKGKKGKGKNGCNGAAAAGTRKAREVLAREAAGELSPRDGRSWLWAA</sequence>
<evidence type="ECO:0000313" key="4">
    <source>
        <dbReference type="Proteomes" id="UP000053477"/>
    </source>
</evidence>
<accession>A0A0H2RS09</accession>
<evidence type="ECO:0000256" key="2">
    <source>
        <dbReference type="SAM" id="SignalP"/>
    </source>
</evidence>
<evidence type="ECO:0000256" key="1">
    <source>
        <dbReference type="SAM" id="MobiDB-lite"/>
    </source>
</evidence>
<gene>
    <name evidence="3" type="ORF">SCHPADRAFT_851155</name>
</gene>
<evidence type="ECO:0000313" key="3">
    <source>
        <dbReference type="EMBL" id="KLO14387.1"/>
    </source>
</evidence>
<keyword evidence="4" id="KW-1185">Reference proteome</keyword>